<dbReference type="InterPro" id="IPR012337">
    <property type="entry name" value="RNaseH-like_sf"/>
</dbReference>
<evidence type="ECO:0000313" key="3">
    <source>
        <dbReference type="Proteomes" id="UP000257109"/>
    </source>
</evidence>
<dbReference type="PANTHER" id="PTHR48475">
    <property type="entry name" value="RIBONUCLEASE H"/>
    <property type="match status" value="1"/>
</dbReference>
<organism evidence="2 3">
    <name type="scientific">Mucuna pruriens</name>
    <name type="common">Velvet bean</name>
    <name type="synonym">Dolichos pruriens</name>
    <dbReference type="NCBI Taxonomy" id="157652"/>
    <lineage>
        <taxon>Eukaryota</taxon>
        <taxon>Viridiplantae</taxon>
        <taxon>Streptophyta</taxon>
        <taxon>Embryophyta</taxon>
        <taxon>Tracheophyta</taxon>
        <taxon>Spermatophyta</taxon>
        <taxon>Magnoliopsida</taxon>
        <taxon>eudicotyledons</taxon>
        <taxon>Gunneridae</taxon>
        <taxon>Pentapetalae</taxon>
        <taxon>rosids</taxon>
        <taxon>fabids</taxon>
        <taxon>Fabales</taxon>
        <taxon>Fabaceae</taxon>
        <taxon>Papilionoideae</taxon>
        <taxon>50 kb inversion clade</taxon>
        <taxon>NPAAA clade</taxon>
        <taxon>indigoferoid/millettioid clade</taxon>
        <taxon>Phaseoleae</taxon>
        <taxon>Mucuna</taxon>
    </lineage>
</organism>
<dbReference type="GO" id="GO:0015074">
    <property type="term" value="P:DNA integration"/>
    <property type="evidence" value="ECO:0007669"/>
    <property type="project" value="InterPro"/>
</dbReference>
<proteinExistence type="predicted"/>
<dbReference type="SUPFAM" id="SSF53098">
    <property type="entry name" value="Ribonuclease H-like"/>
    <property type="match status" value="1"/>
</dbReference>
<evidence type="ECO:0000259" key="1">
    <source>
        <dbReference type="PROSITE" id="PS50994"/>
    </source>
</evidence>
<keyword evidence="3" id="KW-1185">Reference proteome</keyword>
<accession>A0A371H5P3</accession>
<dbReference type="GO" id="GO:0003676">
    <property type="term" value="F:nucleic acid binding"/>
    <property type="evidence" value="ECO:0007669"/>
    <property type="project" value="InterPro"/>
</dbReference>
<dbReference type="PANTHER" id="PTHR48475:SF1">
    <property type="entry name" value="RNASE H TYPE-1 DOMAIN-CONTAINING PROTEIN"/>
    <property type="match status" value="1"/>
</dbReference>
<reference evidence="2" key="1">
    <citation type="submission" date="2018-05" db="EMBL/GenBank/DDBJ databases">
        <title>Draft genome of Mucuna pruriens seed.</title>
        <authorList>
            <person name="Nnadi N.E."/>
            <person name="Vos R."/>
            <person name="Hasami M.H."/>
            <person name="Devisetty U.K."/>
            <person name="Aguiy J.C."/>
        </authorList>
    </citation>
    <scope>NUCLEOTIDE SEQUENCE [LARGE SCALE GENOMIC DNA]</scope>
    <source>
        <strain evidence="2">JCA_2017</strain>
    </source>
</reference>
<comment type="caution">
    <text evidence="2">The sequence shown here is derived from an EMBL/GenBank/DDBJ whole genome shotgun (WGS) entry which is preliminary data.</text>
</comment>
<dbReference type="PROSITE" id="PS50994">
    <property type="entry name" value="INTEGRASE"/>
    <property type="match status" value="1"/>
</dbReference>
<sequence length="109" mass="12879">MAALCEQFKIRHHNSTPYRPKANGTVEATNKNIKKIIQKMVVMYRDWHEMLPPFMDIGQQSTLLQVEIPSLWVLMEAELEEAEWLRTRYDQLNLIEGKRLFALCQGQLY</sequence>
<feature type="domain" description="Integrase catalytic" evidence="1">
    <location>
        <begin position="1"/>
        <end position="40"/>
    </location>
</feature>
<feature type="non-terminal residue" evidence="2">
    <location>
        <position position="1"/>
    </location>
</feature>
<dbReference type="AlphaFoldDB" id="A0A371H5P3"/>
<dbReference type="InterPro" id="IPR001584">
    <property type="entry name" value="Integrase_cat-core"/>
</dbReference>
<dbReference type="Gene3D" id="3.30.420.10">
    <property type="entry name" value="Ribonuclease H-like superfamily/Ribonuclease H"/>
    <property type="match status" value="1"/>
</dbReference>
<dbReference type="Proteomes" id="UP000257109">
    <property type="component" value="Unassembled WGS sequence"/>
</dbReference>
<dbReference type="EMBL" id="QJKJ01003533">
    <property type="protein sequence ID" value="RDX97996.1"/>
    <property type="molecule type" value="Genomic_DNA"/>
</dbReference>
<name>A0A371H5P3_MUCPR</name>
<protein>
    <recommendedName>
        <fullName evidence="1">Integrase catalytic domain-containing protein</fullName>
    </recommendedName>
</protein>
<dbReference type="OrthoDB" id="1162996at2759"/>
<evidence type="ECO:0000313" key="2">
    <source>
        <dbReference type="EMBL" id="RDX97996.1"/>
    </source>
</evidence>
<dbReference type="InterPro" id="IPR036397">
    <property type="entry name" value="RNaseH_sf"/>
</dbReference>
<gene>
    <name evidence="2" type="ORF">CR513_19151</name>
</gene>